<dbReference type="GO" id="GO:0006298">
    <property type="term" value="P:mismatch repair"/>
    <property type="evidence" value="ECO:0007669"/>
    <property type="project" value="InterPro"/>
</dbReference>
<evidence type="ECO:0000313" key="5">
    <source>
        <dbReference type="Proteomes" id="UP001146351"/>
    </source>
</evidence>
<feature type="domain" description="MutL C-terminal dimerisation" evidence="3">
    <location>
        <begin position="677"/>
        <end position="885"/>
    </location>
</feature>
<dbReference type="GO" id="GO:0140664">
    <property type="term" value="F:ATP-dependent DNA damage sensor activity"/>
    <property type="evidence" value="ECO:0007669"/>
    <property type="project" value="InterPro"/>
</dbReference>
<dbReference type="Pfam" id="PF13589">
    <property type="entry name" value="HATPase_c_3"/>
    <property type="match status" value="1"/>
</dbReference>
<feature type="compositionally biased region" description="Low complexity" evidence="2">
    <location>
        <begin position="572"/>
        <end position="581"/>
    </location>
</feature>
<gene>
    <name evidence="4" type="ORF">N7492_002942</name>
</gene>
<feature type="region of interest" description="Disordered" evidence="2">
    <location>
        <begin position="317"/>
        <end position="349"/>
    </location>
</feature>
<reference evidence="4" key="1">
    <citation type="submission" date="2022-11" db="EMBL/GenBank/DDBJ databases">
        <authorList>
            <person name="Petersen C."/>
        </authorList>
    </citation>
    <scope>NUCLEOTIDE SEQUENCE</scope>
    <source>
        <strain evidence="4">IBT 21917</strain>
    </source>
</reference>
<dbReference type="InterPro" id="IPR036890">
    <property type="entry name" value="HATPase_C_sf"/>
</dbReference>
<protein>
    <recommendedName>
        <fullName evidence="3">MutL C-terminal dimerisation domain-containing protein</fullName>
    </recommendedName>
</protein>
<feature type="compositionally biased region" description="Basic and acidic residues" evidence="2">
    <location>
        <begin position="539"/>
        <end position="550"/>
    </location>
</feature>
<accession>A0A9W9IKY4</accession>
<dbReference type="AlphaFoldDB" id="A0A9W9IKY4"/>
<feature type="compositionally biased region" description="Polar residues" evidence="2">
    <location>
        <begin position="505"/>
        <end position="532"/>
    </location>
</feature>
<dbReference type="GO" id="GO:0005524">
    <property type="term" value="F:ATP binding"/>
    <property type="evidence" value="ECO:0007669"/>
    <property type="project" value="InterPro"/>
</dbReference>
<dbReference type="InterPro" id="IPR037198">
    <property type="entry name" value="MutL_C_sf"/>
</dbReference>
<dbReference type="Proteomes" id="UP001146351">
    <property type="component" value="Unassembled WGS sequence"/>
</dbReference>
<evidence type="ECO:0000259" key="3">
    <source>
        <dbReference type="SMART" id="SM00853"/>
    </source>
</evidence>
<feature type="region of interest" description="Disordered" evidence="2">
    <location>
        <begin position="480"/>
        <end position="550"/>
    </location>
</feature>
<evidence type="ECO:0000313" key="4">
    <source>
        <dbReference type="EMBL" id="KAJ5179732.1"/>
    </source>
</evidence>
<dbReference type="SUPFAM" id="SSF118116">
    <property type="entry name" value="DNA mismatch repair protein MutL"/>
    <property type="match status" value="2"/>
</dbReference>
<comment type="similarity">
    <text evidence="1">Belongs to the DNA mismatch repair MutL/HexB family.</text>
</comment>
<dbReference type="Pfam" id="PF08676">
    <property type="entry name" value="MutL_C"/>
    <property type="match status" value="1"/>
</dbReference>
<feature type="compositionally biased region" description="Basic and acidic residues" evidence="2">
    <location>
        <begin position="820"/>
        <end position="830"/>
    </location>
</feature>
<dbReference type="InterPro" id="IPR042120">
    <property type="entry name" value="MutL_C_dimsub"/>
</dbReference>
<comment type="caution">
    <text evidence="4">The sequence shown here is derived from an EMBL/GenBank/DDBJ whole genome shotgun (WGS) entry which is preliminary data.</text>
</comment>
<dbReference type="SUPFAM" id="SSF55874">
    <property type="entry name" value="ATPase domain of HSP90 chaperone/DNA topoisomerase II/histidine kinase"/>
    <property type="match status" value="1"/>
</dbReference>
<dbReference type="InterPro" id="IPR014790">
    <property type="entry name" value="MutL_C"/>
</dbReference>
<dbReference type="InterPro" id="IPR038973">
    <property type="entry name" value="MutL/Mlh/Pms-like"/>
</dbReference>
<keyword evidence="5" id="KW-1185">Reference proteome</keyword>
<feature type="compositionally biased region" description="Polar residues" evidence="2">
    <location>
        <begin position="317"/>
        <end position="331"/>
    </location>
</feature>
<dbReference type="Gene3D" id="3.30.1370.100">
    <property type="entry name" value="MutL, C-terminal domain, regulatory subdomain"/>
    <property type="match status" value="1"/>
</dbReference>
<feature type="compositionally biased region" description="Polar residues" evidence="2">
    <location>
        <begin position="842"/>
        <end position="854"/>
    </location>
</feature>
<evidence type="ECO:0000256" key="2">
    <source>
        <dbReference type="SAM" id="MobiDB-lite"/>
    </source>
</evidence>
<dbReference type="OrthoDB" id="429932at2759"/>
<reference evidence="4" key="2">
    <citation type="journal article" date="2023" name="IMA Fungus">
        <title>Comparative genomic study of the Penicillium genus elucidates a diverse pangenome and 15 lateral gene transfer events.</title>
        <authorList>
            <person name="Petersen C."/>
            <person name="Sorensen T."/>
            <person name="Nielsen M.R."/>
            <person name="Sondergaard T.E."/>
            <person name="Sorensen J.L."/>
            <person name="Fitzpatrick D.A."/>
            <person name="Frisvad J.C."/>
            <person name="Nielsen K.L."/>
        </authorList>
    </citation>
    <scope>NUCLEOTIDE SEQUENCE</scope>
    <source>
        <strain evidence="4">IBT 21917</strain>
    </source>
</reference>
<dbReference type="SMART" id="SM00853">
    <property type="entry name" value="MutL_C"/>
    <property type="match status" value="1"/>
</dbReference>
<name>A0A9W9IKY4_9EURO</name>
<dbReference type="GO" id="GO:0016887">
    <property type="term" value="F:ATP hydrolysis activity"/>
    <property type="evidence" value="ECO:0007669"/>
    <property type="project" value="InterPro"/>
</dbReference>
<evidence type="ECO:0000256" key="1">
    <source>
        <dbReference type="ARBA" id="ARBA00006082"/>
    </source>
</evidence>
<organism evidence="4 5">
    <name type="scientific">Penicillium capsulatum</name>
    <dbReference type="NCBI Taxonomy" id="69766"/>
    <lineage>
        <taxon>Eukaryota</taxon>
        <taxon>Fungi</taxon>
        <taxon>Dikarya</taxon>
        <taxon>Ascomycota</taxon>
        <taxon>Pezizomycotina</taxon>
        <taxon>Eurotiomycetes</taxon>
        <taxon>Eurotiomycetidae</taxon>
        <taxon>Eurotiales</taxon>
        <taxon>Aspergillaceae</taxon>
        <taxon>Penicillium</taxon>
    </lineage>
</organism>
<dbReference type="PANTHER" id="PTHR10073">
    <property type="entry name" value="DNA MISMATCH REPAIR PROTEIN MLH, PMS, MUTL"/>
    <property type="match status" value="1"/>
</dbReference>
<feature type="region of interest" description="Disordered" evidence="2">
    <location>
        <begin position="820"/>
        <end position="854"/>
    </location>
</feature>
<dbReference type="EMBL" id="JAPQKO010000002">
    <property type="protein sequence ID" value="KAJ5179732.1"/>
    <property type="molecule type" value="Genomic_DNA"/>
</dbReference>
<sequence>MSLPGAAIRPLPESVAAKIKSSTSITHLNGVILELVKNALDAGARTALVSVDFRRGSCIVEDDGNGIPPAEFEPTGGLGKPHHTSKLQQAGAFSHRGLFLACLASLSLLTVTSRHVNCQNTSSLIFHHSNPVARLIPAPAHQDLRLGEHGTCITVNDLFGNMPVRVKGRALSLEKVDELDKEWDHLRSSLVSLLLGNPQLSKLVISDIERSKRITIRTSTTPSGAYTDSSTTVVHLGRIGSIFAQSGLLSSRAMDSWHVVSAKMPDLTIQAAISTVPSPSKRIQFISLGKEPVLSRSNSNILFNEVNRLFSLSDFGTASDSHRGTPSTCSTPLPGDSLAPSSVGGRSRTKSVNKWPMFYIRIDTAFAQLLADGGDESSPDSEKPVQQIMDILGAMILEFLTQQGLRPRMMKRQTKIADRSRSACDASLVGVDSASRGDPVSSTEEALSSHFKLPSFNKPPSVNSGQQFYQWSRVKAANKSSAVMQPRVQNNASSDHSRLGDQLGSLPQSSNFIPRLRGSSQGPTNKALQNSRLLPRSGDVSKHSEPDKHIQWVDPHTGKIHLIDPRTGQTVSSRSSSSGSRHQVGNVGPLDRWTSLHRPQSTTAPPQGDWINGILRAWENPTFARTELPLPSLDFGSHMEPGGISHGCLPSIGSIDAIQAAKFEGKLQQQSLTNANIIAQVDQKFILAKLQSTSVQRWGDQEGVLVLIDQHAADERCRVERLFEEMFVQTATSAQVGPVHTTEIEPIVFNVSSTEASLFRKYMDFFKGWGIHYYGSSQSADEGTISIQALPTLIVERCRLEPNLVVDLLRREIWTNEEENTKARSVDRKRTLGGRVPDQQDDSISSRTGGPSHSWVQKMSGCPQGIFDLLNSRACRGAIMFNDPLSVDECTALVTRLGRCAFPFQCAHGRPSMVPILDLRSRLRDGPLFSDMDMSLDDHSERTLSFVDAFRARYIPSI</sequence>
<dbReference type="GO" id="GO:0032300">
    <property type="term" value="C:mismatch repair complex"/>
    <property type="evidence" value="ECO:0007669"/>
    <property type="project" value="InterPro"/>
</dbReference>
<dbReference type="Gene3D" id="3.30.1540.20">
    <property type="entry name" value="MutL, C-terminal domain, dimerisation subdomain"/>
    <property type="match status" value="1"/>
</dbReference>
<dbReference type="PANTHER" id="PTHR10073:SF47">
    <property type="entry name" value="DNA MISMATCH REPAIR PROTEIN MLH3"/>
    <property type="match status" value="1"/>
</dbReference>
<dbReference type="InterPro" id="IPR042121">
    <property type="entry name" value="MutL_C_regsub"/>
</dbReference>
<proteinExistence type="inferred from homology"/>
<feature type="compositionally biased region" description="Polar residues" evidence="2">
    <location>
        <begin position="480"/>
        <end position="494"/>
    </location>
</feature>
<dbReference type="Gene3D" id="3.30.565.10">
    <property type="entry name" value="Histidine kinase-like ATPase, C-terminal domain"/>
    <property type="match status" value="1"/>
</dbReference>
<feature type="region of interest" description="Disordered" evidence="2">
    <location>
        <begin position="567"/>
        <end position="592"/>
    </location>
</feature>